<feature type="transmembrane region" description="Helical" evidence="1">
    <location>
        <begin position="378"/>
        <end position="396"/>
    </location>
</feature>
<dbReference type="OrthoDB" id="10346535at2759"/>
<gene>
    <name evidence="2" type="ORF">AK812_SmicGene35330</name>
</gene>
<dbReference type="EMBL" id="LSRX01001087">
    <property type="protein sequence ID" value="OLP83858.1"/>
    <property type="molecule type" value="Genomic_DNA"/>
</dbReference>
<keyword evidence="1" id="KW-0812">Transmembrane</keyword>
<protein>
    <submittedName>
        <fullName evidence="2">Uncharacterized protein</fullName>
    </submittedName>
</protein>
<name>A0A1Q9CLR0_SYMMI</name>
<organism evidence="2 3">
    <name type="scientific">Symbiodinium microadriaticum</name>
    <name type="common">Dinoflagellate</name>
    <name type="synonym">Zooxanthella microadriatica</name>
    <dbReference type="NCBI Taxonomy" id="2951"/>
    <lineage>
        <taxon>Eukaryota</taxon>
        <taxon>Sar</taxon>
        <taxon>Alveolata</taxon>
        <taxon>Dinophyceae</taxon>
        <taxon>Suessiales</taxon>
        <taxon>Symbiodiniaceae</taxon>
        <taxon>Symbiodinium</taxon>
    </lineage>
</organism>
<evidence type="ECO:0000313" key="2">
    <source>
        <dbReference type="EMBL" id="OLP83858.1"/>
    </source>
</evidence>
<comment type="caution">
    <text evidence="2">The sequence shown here is derived from an EMBL/GenBank/DDBJ whole genome shotgun (WGS) entry which is preliminary data.</text>
</comment>
<dbReference type="AlphaFoldDB" id="A0A1Q9CLR0"/>
<keyword evidence="1" id="KW-0472">Membrane</keyword>
<sequence>MARWPTVPDICGDVRDEQVKEGRATLELAKLRGAQRRDTADNGTDPRAEIRILSGEVCIRGALVMGGYEHHGLPGEDPNTEVAARPSIRTKLNLPWLLASNFLQALGECIAVALALEDGLRPEDVPPKVFVYLPRSMLPTTATKKFIRAGLAKRLELGDLLERFNVKSGSFEVSELCLFDVQCTGGSGLKVCDCRSLTLTVPVMATLATMLLDTASTQSDLSSAIDVAYPLAGYAATGLIGTGQLVGTRSAAPPKAAATAPKSMASTRSLQLQTLRSKPSGCIASNHAVEERKAAIISSGSGYVLELYFMVHSAPDGRPGLREVNAREAVEQQLKALETDSMRIDWFFEWPSGTVVGELELVIVSAAMNFLPVSFHSLQILAAAIVSFTLIVAAAWSGNHNYMNARYFEITTGWGCSTKLSGPGDLPALICEVWEFQQLAPEVFDPKFY</sequence>
<proteinExistence type="predicted"/>
<accession>A0A1Q9CLR0</accession>
<evidence type="ECO:0000313" key="3">
    <source>
        <dbReference type="Proteomes" id="UP000186817"/>
    </source>
</evidence>
<keyword evidence="3" id="KW-1185">Reference proteome</keyword>
<keyword evidence="1" id="KW-1133">Transmembrane helix</keyword>
<dbReference type="Proteomes" id="UP000186817">
    <property type="component" value="Unassembled WGS sequence"/>
</dbReference>
<reference evidence="2 3" key="1">
    <citation type="submission" date="2016-02" db="EMBL/GenBank/DDBJ databases">
        <title>Genome analysis of coral dinoflagellate symbionts highlights evolutionary adaptations to a symbiotic lifestyle.</title>
        <authorList>
            <person name="Aranda M."/>
            <person name="Li Y."/>
            <person name="Liew Y.J."/>
            <person name="Baumgarten S."/>
            <person name="Simakov O."/>
            <person name="Wilson M."/>
            <person name="Piel J."/>
            <person name="Ashoor H."/>
            <person name="Bougouffa S."/>
            <person name="Bajic V.B."/>
            <person name="Ryu T."/>
            <person name="Ravasi T."/>
            <person name="Bayer T."/>
            <person name="Micklem G."/>
            <person name="Kim H."/>
            <person name="Bhak J."/>
            <person name="Lajeunesse T.C."/>
            <person name="Voolstra C.R."/>
        </authorList>
    </citation>
    <scope>NUCLEOTIDE SEQUENCE [LARGE SCALE GENOMIC DNA]</scope>
    <source>
        <strain evidence="2 3">CCMP2467</strain>
    </source>
</reference>
<evidence type="ECO:0000256" key="1">
    <source>
        <dbReference type="SAM" id="Phobius"/>
    </source>
</evidence>